<feature type="region of interest" description="Disordered" evidence="1">
    <location>
        <begin position="44"/>
        <end position="174"/>
    </location>
</feature>
<evidence type="ECO:0000256" key="1">
    <source>
        <dbReference type="SAM" id="MobiDB-lite"/>
    </source>
</evidence>
<proteinExistence type="predicted"/>
<evidence type="ECO:0000313" key="2">
    <source>
        <dbReference type="EMBL" id="CAE8682559.1"/>
    </source>
</evidence>
<comment type="caution">
    <text evidence="2">The sequence shown here is derived from an EMBL/GenBank/DDBJ whole genome shotgun (WGS) entry which is preliminary data.</text>
</comment>
<name>A0A813JKR3_POLGL</name>
<feature type="compositionally biased region" description="Acidic residues" evidence="1">
    <location>
        <begin position="109"/>
        <end position="128"/>
    </location>
</feature>
<feature type="region of interest" description="Disordered" evidence="1">
    <location>
        <begin position="223"/>
        <end position="266"/>
    </location>
</feature>
<accession>A0A813JKR3</accession>
<feature type="compositionally biased region" description="Acidic residues" evidence="1">
    <location>
        <begin position="230"/>
        <end position="248"/>
    </location>
</feature>
<dbReference type="EMBL" id="CAJNNW010026082">
    <property type="protein sequence ID" value="CAE8682559.1"/>
    <property type="molecule type" value="Genomic_DNA"/>
</dbReference>
<evidence type="ECO:0000313" key="3">
    <source>
        <dbReference type="Proteomes" id="UP000626109"/>
    </source>
</evidence>
<reference evidence="2" key="1">
    <citation type="submission" date="2021-02" db="EMBL/GenBank/DDBJ databases">
        <authorList>
            <person name="Dougan E. K."/>
            <person name="Rhodes N."/>
            <person name="Thang M."/>
            <person name="Chan C."/>
        </authorList>
    </citation>
    <scope>NUCLEOTIDE SEQUENCE</scope>
</reference>
<gene>
    <name evidence="2" type="ORF">PGLA2088_LOCUS23013</name>
</gene>
<organism evidence="2 3">
    <name type="scientific">Polarella glacialis</name>
    <name type="common">Dinoflagellate</name>
    <dbReference type="NCBI Taxonomy" id="89957"/>
    <lineage>
        <taxon>Eukaryota</taxon>
        <taxon>Sar</taxon>
        <taxon>Alveolata</taxon>
        <taxon>Dinophyceae</taxon>
        <taxon>Suessiales</taxon>
        <taxon>Suessiaceae</taxon>
        <taxon>Polarella</taxon>
    </lineage>
</organism>
<dbReference type="AlphaFoldDB" id="A0A813JKR3"/>
<protein>
    <submittedName>
        <fullName evidence="2">Uncharacterized protein</fullName>
    </submittedName>
</protein>
<feature type="non-terminal residue" evidence="2">
    <location>
        <position position="1"/>
    </location>
</feature>
<sequence>LRICKMGLLVEVQDTAPCSPCHKIGHRRRTAVFRPRRVGCGGAFRPARKGKLPLRSAGRPRTPPASQVLGEEEEDDLSTVEGAPSSPSSGPSSPSGSCSTSSTDSGDSTADDDDCDSGDLLSEEDEAVESPAKEEELLEALPVAEDGLPGESSTQTAELAEVHELSGCRPTPESSRLRRVRFDDEAVAWHAIRPYCEVYGLHPREFDFGRNYSMVPAGGFPNVSTSRDSECDDGDESDSDSDEGDWEAWEPSKDPVMEPGAVLVIE</sequence>
<dbReference type="Proteomes" id="UP000626109">
    <property type="component" value="Unassembled WGS sequence"/>
</dbReference>
<feature type="compositionally biased region" description="Low complexity" evidence="1">
    <location>
        <begin position="82"/>
        <end position="108"/>
    </location>
</feature>